<protein>
    <submittedName>
        <fullName evidence="2">Uncharacterized protein</fullName>
    </submittedName>
</protein>
<feature type="region of interest" description="Disordered" evidence="1">
    <location>
        <begin position="1"/>
        <end position="153"/>
    </location>
</feature>
<evidence type="ECO:0000313" key="2">
    <source>
        <dbReference type="EMBL" id="RCN52144.1"/>
    </source>
</evidence>
<dbReference type="EMBL" id="JOJR01000008">
    <property type="protein sequence ID" value="RCN52144.1"/>
    <property type="molecule type" value="Genomic_DNA"/>
</dbReference>
<accession>A0A368H6F2</accession>
<organism evidence="2 3">
    <name type="scientific">Ancylostoma caninum</name>
    <name type="common">Dog hookworm</name>
    <dbReference type="NCBI Taxonomy" id="29170"/>
    <lineage>
        <taxon>Eukaryota</taxon>
        <taxon>Metazoa</taxon>
        <taxon>Ecdysozoa</taxon>
        <taxon>Nematoda</taxon>
        <taxon>Chromadorea</taxon>
        <taxon>Rhabditida</taxon>
        <taxon>Rhabditina</taxon>
        <taxon>Rhabditomorpha</taxon>
        <taxon>Strongyloidea</taxon>
        <taxon>Ancylostomatidae</taxon>
        <taxon>Ancylostomatinae</taxon>
        <taxon>Ancylostoma</taxon>
    </lineage>
</organism>
<dbReference type="Proteomes" id="UP000252519">
    <property type="component" value="Unassembled WGS sequence"/>
</dbReference>
<feature type="compositionally biased region" description="Basic and acidic residues" evidence="1">
    <location>
        <begin position="12"/>
        <end position="30"/>
    </location>
</feature>
<comment type="caution">
    <text evidence="2">The sequence shown here is derived from an EMBL/GenBank/DDBJ whole genome shotgun (WGS) entry which is preliminary data.</text>
</comment>
<sequence>MLVIQTMTFCTSEKKEPSSKEASKESKDDVQVMTAIAPAKESKEVPMKELKEEKEKEETSPLASQGLDISLKTALKATESKEQRGSAEDAGATEKASPKRVFPKRRRLEATEEEEVGTEHTIYERRAKVRQRDLLDVEPTQRVLTRSPPAPKPEELAKALLKIQAADKKEKSMVDSIRQWFEEQVTQHTQQQVRDAQVSSPRRKKSKRTPATLLPYQGTPVVHATPSEKAARTARASRASPKQEPSEAAGNTDVGNDSEAAVGEADNRDAPEKNLKSPEKNS</sequence>
<dbReference type="AlphaFoldDB" id="A0A368H6F2"/>
<feature type="compositionally biased region" description="Polar residues" evidence="1">
    <location>
        <begin position="1"/>
        <end position="11"/>
    </location>
</feature>
<proteinExistence type="predicted"/>
<feature type="compositionally biased region" description="Basic and acidic residues" evidence="1">
    <location>
        <begin position="78"/>
        <end position="87"/>
    </location>
</feature>
<reference evidence="2 3" key="1">
    <citation type="submission" date="2014-10" db="EMBL/GenBank/DDBJ databases">
        <title>Draft genome of the hookworm Ancylostoma caninum.</title>
        <authorList>
            <person name="Mitreva M."/>
        </authorList>
    </citation>
    <scope>NUCLEOTIDE SEQUENCE [LARGE SCALE GENOMIC DNA]</scope>
    <source>
        <strain evidence="2 3">Baltimore</strain>
    </source>
</reference>
<feature type="compositionally biased region" description="Basic and acidic residues" evidence="1">
    <location>
        <begin position="117"/>
        <end position="135"/>
    </location>
</feature>
<evidence type="ECO:0000313" key="3">
    <source>
        <dbReference type="Proteomes" id="UP000252519"/>
    </source>
</evidence>
<dbReference type="OrthoDB" id="10632173at2759"/>
<keyword evidence="3" id="KW-1185">Reference proteome</keyword>
<feature type="compositionally biased region" description="Basic and acidic residues" evidence="1">
    <location>
        <begin position="40"/>
        <end position="59"/>
    </location>
</feature>
<feature type="compositionally biased region" description="Basic and acidic residues" evidence="1">
    <location>
        <begin position="265"/>
        <end position="282"/>
    </location>
</feature>
<evidence type="ECO:0000256" key="1">
    <source>
        <dbReference type="SAM" id="MobiDB-lite"/>
    </source>
</evidence>
<feature type="region of interest" description="Disordered" evidence="1">
    <location>
        <begin position="185"/>
        <end position="282"/>
    </location>
</feature>
<name>A0A368H6F2_ANCCA</name>
<gene>
    <name evidence="2" type="ORF">ANCCAN_01574</name>
</gene>